<dbReference type="PANTHER" id="PTHR42953">
    <property type="entry name" value="HIGH-AFFINITY ZINC UPTAKE SYSTEM PROTEIN ZNUA-RELATED"/>
    <property type="match status" value="1"/>
</dbReference>
<name>A0ABZ3H9G9_9BACT</name>
<dbReference type="SUPFAM" id="SSF53807">
    <property type="entry name" value="Helical backbone' metal receptor"/>
    <property type="match status" value="1"/>
</dbReference>
<evidence type="ECO:0000256" key="4">
    <source>
        <dbReference type="RuleBase" id="RU003512"/>
    </source>
</evidence>
<dbReference type="InterPro" id="IPR050492">
    <property type="entry name" value="Bact_metal-bind_prot9"/>
</dbReference>
<accession>A0ABZ3H9G9</accession>
<evidence type="ECO:0000256" key="1">
    <source>
        <dbReference type="ARBA" id="ARBA00011028"/>
    </source>
</evidence>
<protein>
    <submittedName>
        <fullName evidence="5">Metal ABC transporter substrate-binding protein</fullName>
    </submittedName>
</protein>
<keyword evidence="6" id="KW-1185">Reference proteome</keyword>
<evidence type="ECO:0000256" key="3">
    <source>
        <dbReference type="ARBA" id="ARBA00022729"/>
    </source>
</evidence>
<keyword evidence="3" id="KW-0732">Signal</keyword>
<dbReference type="EMBL" id="CP147920">
    <property type="protein sequence ID" value="XAU15042.1"/>
    <property type="molecule type" value="Genomic_DNA"/>
</dbReference>
<reference evidence="5 6" key="1">
    <citation type="submission" date="2024-03" db="EMBL/GenBank/DDBJ databases">
        <title>Sulfurimonas sp. HSL3-1.</title>
        <authorList>
            <person name="Wang S."/>
        </authorList>
    </citation>
    <scope>NUCLEOTIDE SEQUENCE [LARGE SCALE GENOMIC DNA]</scope>
    <source>
        <strain evidence="5 6">HSL3-1</strain>
    </source>
</reference>
<dbReference type="PANTHER" id="PTHR42953:SF3">
    <property type="entry name" value="HIGH-AFFINITY ZINC UPTAKE SYSTEM PROTEIN ZNUA"/>
    <property type="match status" value="1"/>
</dbReference>
<dbReference type="PRINTS" id="PR00691">
    <property type="entry name" value="ADHESINB"/>
</dbReference>
<gene>
    <name evidence="5" type="ORF">WCY31_12495</name>
</gene>
<evidence type="ECO:0000313" key="5">
    <source>
        <dbReference type="EMBL" id="XAU15042.1"/>
    </source>
</evidence>
<dbReference type="Proteomes" id="UP001447842">
    <property type="component" value="Chromosome"/>
</dbReference>
<proteinExistence type="inferred from homology"/>
<dbReference type="RefSeq" id="WP_345972652.1">
    <property type="nucleotide sequence ID" value="NZ_CP147920.1"/>
</dbReference>
<dbReference type="Pfam" id="PF01297">
    <property type="entry name" value="ZnuA"/>
    <property type="match status" value="1"/>
</dbReference>
<comment type="similarity">
    <text evidence="1 4">Belongs to the bacterial solute-binding protein 9 family.</text>
</comment>
<organism evidence="5 6">
    <name type="scientific">Sulfurimonas diazotrophicus</name>
    <dbReference type="NCBI Taxonomy" id="3131939"/>
    <lineage>
        <taxon>Bacteria</taxon>
        <taxon>Pseudomonadati</taxon>
        <taxon>Campylobacterota</taxon>
        <taxon>Epsilonproteobacteria</taxon>
        <taxon>Campylobacterales</taxon>
        <taxon>Sulfurimonadaceae</taxon>
        <taxon>Sulfurimonas</taxon>
    </lineage>
</organism>
<dbReference type="InterPro" id="IPR006129">
    <property type="entry name" value="AdhesinB"/>
</dbReference>
<evidence type="ECO:0000313" key="6">
    <source>
        <dbReference type="Proteomes" id="UP001447842"/>
    </source>
</evidence>
<dbReference type="InterPro" id="IPR006128">
    <property type="entry name" value="Lipoprotein_PsaA-like"/>
</dbReference>
<dbReference type="InterPro" id="IPR006127">
    <property type="entry name" value="ZnuA-like"/>
</dbReference>
<sequence>MKKAIIVLLALLTLLVLALVVMVPEKKVQAGKADVVVTTFALYDIARHLLGQEAEVAMLIPFGREVHTFEPTPQDMIRVQKSRLFLYSGAGLEPWTEPFESFGNAKDMSRYVRLREGGHAHHDEAGETHEEDRHSTDPHYWLDIDNMIALVRGEEQLFTSAFPALDVSKLRERAAAYIKRLETLDTLYRKRLSDCRLDTIVVSHNAFGYLAERYGFHVDAVTGLSPDTMPDARTMTALTDIVREHGIKTLFYESFVSDKLVASLATETGVRVDVLQPLANITADEIGADYFRLMNANLLKLHDAMECK</sequence>
<evidence type="ECO:0000256" key="2">
    <source>
        <dbReference type="ARBA" id="ARBA00022448"/>
    </source>
</evidence>
<dbReference type="PRINTS" id="PR00690">
    <property type="entry name" value="ADHESNFAMILY"/>
</dbReference>
<dbReference type="Gene3D" id="3.40.50.1980">
    <property type="entry name" value="Nitrogenase molybdenum iron protein domain"/>
    <property type="match status" value="2"/>
</dbReference>
<keyword evidence="2 4" id="KW-0813">Transport</keyword>